<name>A0A2P2NAJ5_RHIMU</name>
<evidence type="ECO:0000313" key="1">
    <source>
        <dbReference type="EMBL" id="MBX39496.1"/>
    </source>
</evidence>
<accession>A0A2P2NAJ5</accession>
<organism evidence="1">
    <name type="scientific">Rhizophora mucronata</name>
    <name type="common">Asiatic mangrove</name>
    <dbReference type="NCBI Taxonomy" id="61149"/>
    <lineage>
        <taxon>Eukaryota</taxon>
        <taxon>Viridiplantae</taxon>
        <taxon>Streptophyta</taxon>
        <taxon>Embryophyta</taxon>
        <taxon>Tracheophyta</taxon>
        <taxon>Spermatophyta</taxon>
        <taxon>Magnoliopsida</taxon>
        <taxon>eudicotyledons</taxon>
        <taxon>Gunneridae</taxon>
        <taxon>Pentapetalae</taxon>
        <taxon>rosids</taxon>
        <taxon>fabids</taxon>
        <taxon>Malpighiales</taxon>
        <taxon>Rhizophoraceae</taxon>
        <taxon>Rhizophora</taxon>
    </lineage>
</organism>
<dbReference type="EMBL" id="GGEC01059012">
    <property type="protein sequence ID" value="MBX39496.1"/>
    <property type="molecule type" value="Transcribed_RNA"/>
</dbReference>
<sequence length="32" mass="3587">MRLVTGARVLAKIQTVMTEKRPPISNTDTCKK</sequence>
<dbReference type="AlphaFoldDB" id="A0A2P2NAJ5"/>
<protein>
    <submittedName>
        <fullName evidence="1">Uncharacterized protein</fullName>
    </submittedName>
</protein>
<reference evidence="1" key="1">
    <citation type="submission" date="2018-02" db="EMBL/GenBank/DDBJ databases">
        <title>Rhizophora mucronata_Transcriptome.</title>
        <authorList>
            <person name="Meera S.P."/>
            <person name="Sreeshan A."/>
            <person name="Augustine A."/>
        </authorList>
    </citation>
    <scope>NUCLEOTIDE SEQUENCE</scope>
    <source>
        <tissue evidence="1">Leaf</tissue>
    </source>
</reference>
<proteinExistence type="predicted"/>